<evidence type="ECO:0000313" key="2">
    <source>
        <dbReference type="EMBL" id="KAF4673388.1"/>
    </source>
</evidence>
<reference evidence="2 3" key="1">
    <citation type="submission" date="2020-04" db="EMBL/GenBank/DDBJ databases">
        <title>Perkinsus chesapeaki whole genome sequence.</title>
        <authorList>
            <person name="Bogema D.R."/>
        </authorList>
    </citation>
    <scope>NUCLEOTIDE SEQUENCE [LARGE SCALE GENOMIC DNA]</scope>
    <source>
        <strain evidence="2">ATCC PRA-425</strain>
    </source>
</reference>
<sequence length="126" mass="13969">MAIAIDYAIRNKRARNVKVIFGLSLDDVKTILKDFKDPTGKIALDFDGVDSDAAVNVMYAIEFATMSYQRRLEGPVYSKLQDAYDLNHPSERSSSPRTRSEGPGATRRSRECPASHAGLCGNKSRE</sequence>
<dbReference type="EMBL" id="JAAPAO010000084">
    <property type="protein sequence ID" value="KAF4673388.1"/>
    <property type="molecule type" value="Genomic_DNA"/>
</dbReference>
<feature type="compositionally biased region" description="Low complexity" evidence="1">
    <location>
        <begin position="92"/>
        <end position="104"/>
    </location>
</feature>
<proteinExistence type="predicted"/>
<organism evidence="2 3">
    <name type="scientific">Perkinsus chesapeaki</name>
    <name type="common">Clam parasite</name>
    <name type="synonym">Perkinsus andrewsi</name>
    <dbReference type="NCBI Taxonomy" id="330153"/>
    <lineage>
        <taxon>Eukaryota</taxon>
        <taxon>Sar</taxon>
        <taxon>Alveolata</taxon>
        <taxon>Perkinsozoa</taxon>
        <taxon>Perkinsea</taxon>
        <taxon>Perkinsida</taxon>
        <taxon>Perkinsidae</taxon>
        <taxon>Perkinsus</taxon>
    </lineage>
</organism>
<evidence type="ECO:0000256" key="1">
    <source>
        <dbReference type="SAM" id="MobiDB-lite"/>
    </source>
</evidence>
<accession>A0A7J6MP64</accession>
<keyword evidence="3" id="KW-1185">Reference proteome</keyword>
<comment type="caution">
    <text evidence="2">The sequence shown here is derived from an EMBL/GenBank/DDBJ whole genome shotgun (WGS) entry which is preliminary data.</text>
</comment>
<evidence type="ECO:0000313" key="3">
    <source>
        <dbReference type="Proteomes" id="UP000591131"/>
    </source>
</evidence>
<dbReference type="Proteomes" id="UP000591131">
    <property type="component" value="Unassembled WGS sequence"/>
</dbReference>
<name>A0A7J6MP64_PERCH</name>
<dbReference type="AlphaFoldDB" id="A0A7J6MP64"/>
<protein>
    <submittedName>
        <fullName evidence="2">Uncharacterized protein</fullName>
    </submittedName>
</protein>
<feature type="region of interest" description="Disordered" evidence="1">
    <location>
        <begin position="83"/>
        <end position="126"/>
    </location>
</feature>
<gene>
    <name evidence="2" type="ORF">FOL47_010634</name>
</gene>